<gene>
    <name evidence="1" type="ORF">H5410_062236</name>
</gene>
<accession>A0A9J5WC12</accession>
<evidence type="ECO:0000313" key="1">
    <source>
        <dbReference type="EMBL" id="KAG5572470.1"/>
    </source>
</evidence>
<keyword evidence="2" id="KW-1185">Reference proteome</keyword>
<sequence length="99" mass="11719">MAKEAILTSDNVMKRRITFCSSLKGISWIMPRRVTETLMSWEEEGVHANDRSRWRIIPSAIWWAIWKKRNSRCFESIVNNVQKLYSNDTIFIIDVLDTI</sequence>
<evidence type="ECO:0000313" key="2">
    <source>
        <dbReference type="Proteomes" id="UP000824120"/>
    </source>
</evidence>
<proteinExistence type="predicted"/>
<organism evidence="1 2">
    <name type="scientific">Solanum commersonii</name>
    <name type="common">Commerson's wild potato</name>
    <name type="synonym">Commerson's nightshade</name>
    <dbReference type="NCBI Taxonomy" id="4109"/>
    <lineage>
        <taxon>Eukaryota</taxon>
        <taxon>Viridiplantae</taxon>
        <taxon>Streptophyta</taxon>
        <taxon>Embryophyta</taxon>
        <taxon>Tracheophyta</taxon>
        <taxon>Spermatophyta</taxon>
        <taxon>Magnoliopsida</taxon>
        <taxon>eudicotyledons</taxon>
        <taxon>Gunneridae</taxon>
        <taxon>Pentapetalae</taxon>
        <taxon>asterids</taxon>
        <taxon>lamiids</taxon>
        <taxon>Solanales</taxon>
        <taxon>Solanaceae</taxon>
        <taxon>Solanoideae</taxon>
        <taxon>Solaneae</taxon>
        <taxon>Solanum</taxon>
    </lineage>
</organism>
<name>A0A9J5WC12_SOLCO</name>
<dbReference type="AlphaFoldDB" id="A0A9J5WC12"/>
<dbReference type="OrthoDB" id="696485at2759"/>
<reference evidence="1 2" key="1">
    <citation type="submission" date="2020-09" db="EMBL/GenBank/DDBJ databases">
        <title>De no assembly of potato wild relative species, Solanum commersonii.</title>
        <authorList>
            <person name="Cho K."/>
        </authorList>
    </citation>
    <scope>NUCLEOTIDE SEQUENCE [LARGE SCALE GENOMIC DNA]</scope>
    <source>
        <strain evidence="1">LZ3.2</strain>
        <tissue evidence="1">Leaf</tissue>
    </source>
</reference>
<dbReference type="EMBL" id="JACXVP010000012">
    <property type="protein sequence ID" value="KAG5572470.1"/>
    <property type="molecule type" value="Genomic_DNA"/>
</dbReference>
<comment type="caution">
    <text evidence="1">The sequence shown here is derived from an EMBL/GenBank/DDBJ whole genome shotgun (WGS) entry which is preliminary data.</text>
</comment>
<protein>
    <submittedName>
        <fullName evidence="1">Uncharacterized protein</fullName>
    </submittedName>
</protein>
<dbReference type="Proteomes" id="UP000824120">
    <property type="component" value="Chromosome 12"/>
</dbReference>